<dbReference type="Proteomes" id="UP000216189">
    <property type="component" value="Unassembled WGS sequence"/>
</dbReference>
<keyword evidence="2" id="KW-1185">Reference proteome</keyword>
<evidence type="ECO:0000313" key="2">
    <source>
        <dbReference type="Proteomes" id="UP000216189"/>
    </source>
</evidence>
<name>A0ABX4ELT7_SEGBR</name>
<proteinExistence type="predicted"/>
<dbReference type="EMBL" id="NPJF01000023">
    <property type="protein sequence ID" value="OYP56290.1"/>
    <property type="molecule type" value="Genomic_DNA"/>
</dbReference>
<gene>
    <name evidence="1" type="ORF">CIK91_02900</name>
</gene>
<dbReference type="RefSeq" id="WP_144263799.1">
    <property type="nucleotide sequence ID" value="NZ_CP091798.1"/>
</dbReference>
<sequence>MIRQKFGNNHEYLHQKLYNLCKKIAEHPLNQVEKNLLLHHTIEEFRRDIGLHKSNRLLQYGSNLRMYEKQNGEKLEDGFRLSFEKKKKEKKENGYLVTISGMTVPLEQYDSFLDALMKKKQAFDRTYALIEKTAQKNAETDSSLQEVMDNYQFTWQFYHDNKSSFTRSPIKFDRSKKEEICHKLLDNYMGLQDDENLKIWESVDISTLILIILDALPAYGKSTRSYHIDEAFSTMLEFMQKYHQSRSRTNESEQIMSIKEKIDSKHLVKNKFSLITTLQKIIDELWAEVSPVALTEQNDSLLYGHRQFCESYNIQGVWLDEKKRYWSIRETGDYCLLYHYELDFKSNKIIYTKYTLIANEDNEDSIITFNIRETSNVLRLFRGEKLDVNRIDELKVELEISKTNKRPPIKVNCIHLESIKFHSNLFCFNSLNRASSDEEKYLENKWNSYEKIALADYNFFRSMVAITSEHIYVGSFERDERGRHQFFYQISKDNVDSKIKDQLYYVDFNQSVGVYKVQWLEQNQSIIKYYLSIDSKAIYIDIEDIKKQVYAGIKIIDEPRQVETIQNFVGLDQEGEEILTVEDTESYSSPFYFLTKRLVK</sequence>
<dbReference type="GeneID" id="72480371"/>
<accession>A0ABX4ELT7</accession>
<reference evidence="1 2" key="1">
    <citation type="submission" date="2017-08" db="EMBL/GenBank/DDBJ databases">
        <title>Comparative genomics of non-oral Prevotella species.</title>
        <authorList>
            <person name="Accetto T."/>
            <person name="Nograsek B."/>
            <person name="Avgustin G."/>
        </authorList>
    </citation>
    <scope>NUCLEOTIDE SEQUENCE [LARGE SCALE GENOMIC DNA]</scope>
    <source>
        <strain evidence="1 2">TC1-1</strain>
    </source>
</reference>
<evidence type="ECO:0000313" key="1">
    <source>
        <dbReference type="EMBL" id="OYP56290.1"/>
    </source>
</evidence>
<organism evidence="1 2">
    <name type="scientific">Segatella bryantii</name>
    <name type="common">Prevotella bryantii</name>
    <dbReference type="NCBI Taxonomy" id="77095"/>
    <lineage>
        <taxon>Bacteria</taxon>
        <taxon>Pseudomonadati</taxon>
        <taxon>Bacteroidota</taxon>
        <taxon>Bacteroidia</taxon>
        <taxon>Bacteroidales</taxon>
        <taxon>Prevotellaceae</taxon>
        <taxon>Segatella</taxon>
    </lineage>
</organism>
<protein>
    <submittedName>
        <fullName evidence="1">Uncharacterized protein</fullName>
    </submittedName>
</protein>
<comment type="caution">
    <text evidence="1">The sequence shown here is derived from an EMBL/GenBank/DDBJ whole genome shotgun (WGS) entry which is preliminary data.</text>
</comment>